<dbReference type="RefSeq" id="WP_094788302.1">
    <property type="nucleotide sequence ID" value="NZ_NDXW01000001.1"/>
</dbReference>
<dbReference type="Gene3D" id="2.40.160.20">
    <property type="match status" value="1"/>
</dbReference>
<protein>
    <recommendedName>
        <fullName evidence="3">Outer membrane protein beta-barrel domain-containing protein</fullName>
    </recommendedName>
</protein>
<feature type="chain" id="PRO_5020838853" description="Outer membrane protein beta-barrel domain-containing protein" evidence="2">
    <location>
        <begin position="21"/>
        <end position="182"/>
    </location>
</feature>
<dbReference type="EMBL" id="NDXW01000001">
    <property type="protein sequence ID" value="RDH45324.1"/>
    <property type="molecule type" value="Genomic_DNA"/>
</dbReference>
<sequence>MKKQILVLCITTLMSGVSLAQGNGFYLGGNVGQTDFDECADGFSCDEKDTGWKLYGGYQLNQNIGIEAGYYNFGETTGKNRFGKYSVEAEGLGVALTGTLPLNNQFSLTSKIGAMRWDADGHYRGRFTSASDDETGTDLFYGVGAKFALAPNIDIVAEWERIDDVSDVDHVDFISAGVQLKF</sequence>
<evidence type="ECO:0000259" key="3">
    <source>
        <dbReference type="Pfam" id="PF13505"/>
    </source>
</evidence>
<evidence type="ECO:0000256" key="2">
    <source>
        <dbReference type="SAM" id="SignalP"/>
    </source>
</evidence>
<dbReference type="InterPro" id="IPR011250">
    <property type="entry name" value="OMP/PagP_B-barrel"/>
</dbReference>
<keyword evidence="5" id="KW-1185">Reference proteome</keyword>
<accession>A0A4P9VSH8</accession>
<proteinExistence type="predicted"/>
<gene>
    <name evidence="4" type="ORF">B9G39_18755</name>
</gene>
<keyword evidence="1 2" id="KW-0732">Signal</keyword>
<name>A0A4P9VSH8_9GAMM</name>
<dbReference type="AlphaFoldDB" id="A0A4P9VSH8"/>
<evidence type="ECO:0000313" key="4">
    <source>
        <dbReference type="EMBL" id="RDH45324.1"/>
    </source>
</evidence>
<dbReference type="Pfam" id="PF13505">
    <property type="entry name" value="OMP_b-brl"/>
    <property type="match status" value="1"/>
</dbReference>
<comment type="caution">
    <text evidence="4">The sequence shown here is derived from an EMBL/GenBank/DDBJ whole genome shotgun (WGS) entry which is preliminary data.</text>
</comment>
<dbReference type="SUPFAM" id="SSF56925">
    <property type="entry name" value="OMPA-like"/>
    <property type="match status" value="1"/>
</dbReference>
<evidence type="ECO:0000256" key="1">
    <source>
        <dbReference type="ARBA" id="ARBA00022729"/>
    </source>
</evidence>
<reference evidence="4 5" key="1">
    <citation type="submission" date="2017-04" db="EMBL/GenBank/DDBJ databases">
        <title>Draft genome sequence of Zooshikella ganghwensis VG4 isolated from Red Sea sediments.</title>
        <authorList>
            <person name="Rehman Z."/>
            <person name="Alam I."/>
            <person name="Kamau A."/>
            <person name="Bajic V."/>
            <person name="Leiknes T."/>
        </authorList>
    </citation>
    <scope>NUCLEOTIDE SEQUENCE [LARGE SCALE GENOMIC DNA]</scope>
    <source>
        <strain evidence="4 5">VG4</strain>
    </source>
</reference>
<feature type="domain" description="Outer membrane protein beta-barrel" evidence="3">
    <location>
        <begin position="8"/>
        <end position="182"/>
    </location>
</feature>
<dbReference type="Proteomes" id="UP000257039">
    <property type="component" value="Unassembled WGS sequence"/>
</dbReference>
<evidence type="ECO:0000313" key="5">
    <source>
        <dbReference type="Proteomes" id="UP000257039"/>
    </source>
</evidence>
<organism evidence="4 5">
    <name type="scientific">Zooshikella ganghwensis</name>
    <dbReference type="NCBI Taxonomy" id="202772"/>
    <lineage>
        <taxon>Bacteria</taxon>
        <taxon>Pseudomonadati</taxon>
        <taxon>Pseudomonadota</taxon>
        <taxon>Gammaproteobacteria</taxon>
        <taxon>Oceanospirillales</taxon>
        <taxon>Zooshikellaceae</taxon>
        <taxon>Zooshikella</taxon>
    </lineage>
</organism>
<feature type="signal peptide" evidence="2">
    <location>
        <begin position="1"/>
        <end position="20"/>
    </location>
</feature>
<dbReference type="InterPro" id="IPR027385">
    <property type="entry name" value="Beta-barrel_OMP"/>
</dbReference>